<keyword evidence="14" id="KW-1185">Reference proteome</keyword>
<organism evidence="13 14">
    <name type="scientific">Rugosimonospora acidiphila</name>
    <dbReference type="NCBI Taxonomy" id="556531"/>
    <lineage>
        <taxon>Bacteria</taxon>
        <taxon>Bacillati</taxon>
        <taxon>Actinomycetota</taxon>
        <taxon>Actinomycetes</taxon>
        <taxon>Micromonosporales</taxon>
        <taxon>Micromonosporaceae</taxon>
        <taxon>Rugosimonospora</taxon>
    </lineage>
</organism>
<dbReference type="InterPro" id="IPR002912">
    <property type="entry name" value="ACT_dom"/>
</dbReference>
<dbReference type="PROSITE" id="PS51671">
    <property type="entry name" value="ACT"/>
    <property type="match status" value="1"/>
</dbReference>
<evidence type="ECO:0000256" key="6">
    <source>
        <dbReference type="ARBA" id="ARBA00023002"/>
    </source>
</evidence>
<dbReference type="SUPFAM" id="SSF143548">
    <property type="entry name" value="Serine metabolism enzymes domain"/>
    <property type="match status" value="1"/>
</dbReference>
<sequence length="536" mass="55278">MTDTVTPVVLITEELAPAALDVLADDFDVRHADGTDRPALLAGLADADAVIVRSATRMDAEAIAAAPRLRVIARAGVGLDNVAVPAATARGVMVVNAPTSNIVSAAEQAITLLLSVARHTAEANASLRRGEWKRSRFVGVEIQGKTVGVVGLGRIGMLVAQRMAAFGTRLIAYDPYLQPARAAQLGVRLVGLEELLRESDFITIHLPKTPETIGLIGEKELRLVKPTARIVNAARGGLVDERALAAALAEGRVAGAGLDVFEQEPCTSSPLLRFDTVVAVPHLGASTVEAQDKAGLAVARSVRLALRGEFVPDAANIQAGGVVAEDVRPLLPLAERLGKVFTAVAGGVAVNVEIEVRGPVVANDVSVLRLAATKGLFAAVVEERVTYVNAPLIAADRGVEVTLAAVPDGEEQPPLVSLRGALPDGRAVEVCGTVHNGVAGAAGVRLTGVDGFDLELSADGVLLFFRYLDRPGVVGTVGTILGGAGLNIAAMQVARRSAGGEALMTLTVDSPVAADLMAKTAESVGATAYATVDLTD</sequence>
<dbReference type="SUPFAM" id="SSF52283">
    <property type="entry name" value="Formate/glycerate dehydrogenase catalytic domain-like"/>
    <property type="match status" value="1"/>
</dbReference>
<dbReference type="Proteomes" id="UP001501570">
    <property type="component" value="Unassembled WGS sequence"/>
</dbReference>
<dbReference type="Gene3D" id="3.30.70.260">
    <property type="match status" value="1"/>
</dbReference>
<evidence type="ECO:0000256" key="8">
    <source>
        <dbReference type="ARBA" id="ARBA00023299"/>
    </source>
</evidence>
<comment type="function">
    <text evidence="1">Catalyzes the reversible oxidation of 3-phospho-D-glycerate to 3-phosphonooxypyruvate, the first step of the phosphorylated L-serine biosynthesis pathway. Also catalyzes the reversible oxidation of 2-hydroxyglutarate to 2-oxoglutarate.</text>
</comment>
<dbReference type="PROSITE" id="PS00671">
    <property type="entry name" value="D_2_HYDROXYACID_DH_3"/>
    <property type="match status" value="1"/>
</dbReference>
<feature type="domain" description="ACT" evidence="12">
    <location>
        <begin position="462"/>
        <end position="536"/>
    </location>
</feature>
<dbReference type="PANTHER" id="PTHR42789:SF1">
    <property type="entry name" value="D-ISOMER SPECIFIC 2-HYDROXYACID DEHYDROGENASE FAMILY PROTEIN (AFU_ORTHOLOGUE AFUA_6G10090)"/>
    <property type="match status" value="1"/>
</dbReference>
<dbReference type="InterPro" id="IPR036291">
    <property type="entry name" value="NAD(P)-bd_dom_sf"/>
</dbReference>
<dbReference type="Pfam" id="PF00389">
    <property type="entry name" value="2-Hacid_dh"/>
    <property type="match status" value="1"/>
</dbReference>
<comment type="similarity">
    <text evidence="3 11">Belongs to the D-isomer specific 2-hydroxyacid dehydrogenase family.</text>
</comment>
<dbReference type="InterPro" id="IPR006236">
    <property type="entry name" value="PGDH"/>
</dbReference>
<dbReference type="InterPro" id="IPR029753">
    <property type="entry name" value="D-isomer_DH_CS"/>
</dbReference>
<dbReference type="CDD" id="cd04902">
    <property type="entry name" value="ACT_3PGDH-xct"/>
    <property type="match status" value="1"/>
</dbReference>
<comment type="caution">
    <text evidence="13">The sequence shown here is derived from an EMBL/GenBank/DDBJ whole genome shotgun (WGS) entry which is preliminary data.</text>
</comment>
<name>A0ABP9RN97_9ACTN</name>
<proteinExistence type="inferred from homology"/>
<accession>A0ABP9RN97</accession>
<dbReference type="Pfam" id="PF01842">
    <property type="entry name" value="ACT"/>
    <property type="match status" value="1"/>
</dbReference>
<evidence type="ECO:0000256" key="4">
    <source>
        <dbReference type="ARBA" id="ARBA00021582"/>
    </source>
</evidence>
<dbReference type="InterPro" id="IPR045865">
    <property type="entry name" value="ACT-like_dom_sf"/>
</dbReference>
<keyword evidence="5 11" id="KW-0028">Amino-acid biosynthesis</keyword>
<evidence type="ECO:0000256" key="7">
    <source>
        <dbReference type="ARBA" id="ARBA00023027"/>
    </source>
</evidence>
<dbReference type="InterPro" id="IPR045626">
    <property type="entry name" value="PGDH_ASB_dom"/>
</dbReference>
<dbReference type="SUPFAM" id="SSF51735">
    <property type="entry name" value="NAD(P)-binding Rossmann-fold domains"/>
    <property type="match status" value="1"/>
</dbReference>
<keyword evidence="6 11" id="KW-0560">Oxidoreductase</keyword>
<evidence type="ECO:0000256" key="9">
    <source>
        <dbReference type="ARBA" id="ARBA00048126"/>
    </source>
</evidence>
<evidence type="ECO:0000256" key="11">
    <source>
        <dbReference type="RuleBase" id="RU363003"/>
    </source>
</evidence>
<evidence type="ECO:0000256" key="2">
    <source>
        <dbReference type="ARBA" id="ARBA00005216"/>
    </source>
</evidence>
<protein>
    <recommendedName>
        <fullName evidence="4 11">D-3-phosphoglycerate dehydrogenase</fullName>
        <ecNumber evidence="11">1.1.1.95</ecNumber>
    </recommendedName>
</protein>
<comment type="catalytic activity">
    <reaction evidence="9">
        <text>(R)-2-hydroxyglutarate + NAD(+) = 2-oxoglutarate + NADH + H(+)</text>
        <dbReference type="Rhea" id="RHEA:49612"/>
        <dbReference type="ChEBI" id="CHEBI:15378"/>
        <dbReference type="ChEBI" id="CHEBI:15801"/>
        <dbReference type="ChEBI" id="CHEBI:16810"/>
        <dbReference type="ChEBI" id="CHEBI:57540"/>
        <dbReference type="ChEBI" id="CHEBI:57945"/>
        <dbReference type="EC" id="1.1.1.399"/>
    </reaction>
</comment>
<evidence type="ECO:0000256" key="3">
    <source>
        <dbReference type="ARBA" id="ARBA00005854"/>
    </source>
</evidence>
<evidence type="ECO:0000313" key="14">
    <source>
        <dbReference type="Proteomes" id="UP001501570"/>
    </source>
</evidence>
<dbReference type="Pfam" id="PF19304">
    <property type="entry name" value="PGDH_inter"/>
    <property type="match status" value="1"/>
</dbReference>
<dbReference type="InterPro" id="IPR050857">
    <property type="entry name" value="D-2-hydroxyacid_DH"/>
</dbReference>
<gene>
    <name evidence="13" type="primary">serA_1</name>
    <name evidence="13" type="ORF">GCM10023322_18550</name>
</gene>
<dbReference type="CDD" id="cd12173">
    <property type="entry name" value="PGDH_4"/>
    <property type="match status" value="1"/>
</dbReference>
<evidence type="ECO:0000259" key="12">
    <source>
        <dbReference type="PROSITE" id="PS51671"/>
    </source>
</evidence>
<dbReference type="InterPro" id="IPR006139">
    <property type="entry name" value="D-isomer_2_OHA_DH_cat_dom"/>
</dbReference>
<comment type="pathway">
    <text evidence="2 11">Amino-acid biosynthesis; L-serine biosynthesis; L-serine from 3-phospho-D-glycerate: step 1/3.</text>
</comment>
<dbReference type="EMBL" id="BAABJQ010000004">
    <property type="protein sequence ID" value="GAA5182163.1"/>
    <property type="molecule type" value="Genomic_DNA"/>
</dbReference>
<evidence type="ECO:0000256" key="10">
    <source>
        <dbReference type="ARBA" id="ARBA00048731"/>
    </source>
</evidence>
<dbReference type="NCBIfam" id="TIGR01327">
    <property type="entry name" value="PGDH"/>
    <property type="match status" value="1"/>
</dbReference>
<evidence type="ECO:0000256" key="1">
    <source>
        <dbReference type="ARBA" id="ARBA00003800"/>
    </source>
</evidence>
<evidence type="ECO:0000313" key="13">
    <source>
        <dbReference type="EMBL" id="GAA5182163.1"/>
    </source>
</evidence>
<dbReference type="PROSITE" id="PS00065">
    <property type="entry name" value="D_2_HYDROXYACID_DH_1"/>
    <property type="match status" value="1"/>
</dbReference>
<dbReference type="Gene3D" id="3.30.1330.90">
    <property type="entry name" value="D-3-phosphoglycerate dehydrogenase, domain 3"/>
    <property type="match status" value="1"/>
</dbReference>
<comment type="catalytic activity">
    <reaction evidence="10 11">
        <text>(2R)-3-phosphoglycerate + NAD(+) = 3-phosphooxypyruvate + NADH + H(+)</text>
        <dbReference type="Rhea" id="RHEA:12641"/>
        <dbReference type="ChEBI" id="CHEBI:15378"/>
        <dbReference type="ChEBI" id="CHEBI:18110"/>
        <dbReference type="ChEBI" id="CHEBI:57540"/>
        <dbReference type="ChEBI" id="CHEBI:57945"/>
        <dbReference type="ChEBI" id="CHEBI:58272"/>
        <dbReference type="EC" id="1.1.1.95"/>
    </reaction>
</comment>
<keyword evidence="7 11" id="KW-0520">NAD</keyword>
<dbReference type="EC" id="1.1.1.95" evidence="11"/>
<evidence type="ECO:0000256" key="5">
    <source>
        <dbReference type="ARBA" id="ARBA00022605"/>
    </source>
</evidence>
<dbReference type="PANTHER" id="PTHR42789">
    <property type="entry name" value="D-ISOMER SPECIFIC 2-HYDROXYACID DEHYDROGENASE FAMILY PROTEIN (AFU_ORTHOLOGUE AFUA_6G10090)"/>
    <property type="match status" value="1"/>
</dbReference>
<dbReference type="Gene3D" id="3.40.50.720">
    <property type="entry name" value="NAD(P)-binding Rossmann-like Domain"/>
    <property type="match status" value="2"/>
</dbReference>
<dbReference type="InterPro" id="IPR029752">
    <property type="entry name" value="D-isomer_DH_CS1"/>
</dbReference>
<dbReference type="PROSITE" id="PS00670">
    <property type="entry name" value="D_2_HYDROXYACID_DH_2"/>
    <property type="match status" value="1"/>
</dbReference>
<dbReference type="Pfam" id="PF02826">
    <property type="entry name" value="2-Hacid_dh_C"/>
    <property type="match status" value="1"/>
</dbReference>
<keyword evidence="8 11" id="KW-0718">Serine biosynthesis</keyword>
<dbReference type="InterPro" id="IPR006140">
    <property type="entry name" value="D-isomer_DH_NAD-bd"/>
</dbReference>
<reference evidence="14" key="1">
    <citation type="journal article" date="2019" name="Int. J. Syst. Evol. Microbiol.">
        <title>The Global Catalogue of Microorganisms (GCM) 10K type strain sequencing project: providing services to taxonomists for standard genome sequencing and annotation.</title>
        <authorList>
            <consortium name="The Broad Institute Genomics Platform"/>
            <consortium name="The Broad Institute Genome Sequencing Center for Infectious Disease"/>
            <person name="Wu L."/>
            <person name="Ma J."/>
        </authorList>
    </citation>
    <scope>NUCLEOTIDE SEQUENCE [LARGE SCALE GENOMIC DNA]</scope>
    <source>
        <strain evidence="14">JCM 18304</strain>
    </source>
</reference>
<dbReference type="InterPro" id="IPR029009">
    <property type="entry name" value="ASB_dom_sf"/>
</dbReference>
<dbReference type="SUPFAM" id="SSF55021">
    <property type="entry name" value="ACT-like"/>
    <property type="match status" value="1"/>
</dbReference>